<organism evidence="5 6">
    <name type="scientific">Conexibacter stalactiti</name>
    <dbReference type="NCBI Taxonomy" id="1940611"/>
    <lineage>
        <taxon>Bacteria</taxon>
        <taxon>Bacillati</taxon>
        <taxon>Actinomycetota</taxon>
        <taxon>Thermoleophilia</taxon>
        <taxon>Solirubrobacterales</taxon>
        <taxon>Conexibacteraceae</taxon>
        <taxon>Conexibacter</taxon>
    </lineage>
</organism>
<comment type="caution">
    <text evidence="5">The sequence shown here is derived from an EMBL/GenBank/DDBJ whole genome shotgun (WGS) entry which is preliminary data.</text>
</comment>
<dbReference type="PANTHER" id="PTHR30483">
    <property type="entry name" value="LEUCINE-SPECIFIC-BINDING PROTEIN"/>
    <property type="match status" value="1"/>
</dbReference>
<keyword evidence="6" id="KW-1185">Reference proteome</keyword>
<reference evidence="6" key="1">
    <citation type="submission" date="2023-07" db="EMBL/GenBank/DDBJ databases">
        <title>Conexibacter stalactiti sp. nov., isolated from stalactites in a lava cave and emended description of the genus Conexibacter.</title>
        <authorList>
            <person name="Lee S.D."/>
        </authorList>
    </citation>
    <scope>NUCLEOTIDE SEQUENCE [LARGE SCALE GENOMIC DNA]</scope>
    <source>
        <strain evidence="6">KCTC 39840</strain>
    </source>
</reference>
<sequence>MKVCALRLLGAATLVAAVAAGCGGGGSAGGDDRVMIGVSVEKTGPVPALGNALKGAEAAARAINAAGGIDGREIELVVRDNAGDPSKAIANVEEFHDRGIGIVVGPVFGQNCEAVAPIVAKNDMVDFCLSTQDLNPELVERQFGIGVGYTETVGFDVAFLATRGERIGVLGEKGPAGDRTESIAEPAARAAGATVQFERIETTDTTAKPQIQKLLANGVESIYIVSCGPIAIAAAREAIDLGFDGTVLMPNCFASAAGGEAMKGFANGNVLISAPEFLLGAPPLGGRKAAIERYQDEIDAPDTVVAAGWDAVFFAAQAIEQTGSTEPEAIASTLEDDFRFAGVWHAGTTTAADHRGAITDGALVPAEVTPQGTFTPLEAKR</sequence>
<dbReference type="InterPro" id="IPR028082">
    <property type="entry name" value="Peripla_BP_I"/>
</dbReference>
<dbReference type="RefSeq" id="WP_318598658.1">
    <property type="nucleotide sequence ID" value="NZ_JAWSTH010000051.1"/>
</dbReference>
<dbReference type="InterPro" id="IPR051010">
    <property type="entry name" value="BCAA_transport"/>
</dbReference>
<evidence type="ECO:0000313" key="5">
    <source>
        <dbReference type="EMBL" id="MDW5596275.1"/>
    </source>
</evidence>
<accession>A0ABU4HSI5</accession>
<reference evidence="5 6" key="2">
    <citation type="submission" date="2023-10" db="EMBL/GenBank/DDBJ databases">
        <authorList>
            <person name="Han X.F."/>
        </authorList>
    </citation>
    <scope>NUCLEOTIDE SEQUENCE [LARGE SCALE GENOMIC DNA]</scope>
    <source>
        <strain evidence="5 6">KCTC 39840</strain>
    </source>
</reference>
<gene>
    <name evidence="5" type="ORF">R7226_18140</name>
</gene>
<dbReference type="InterPro" id="IPR028081">
    <property type="entry name" value="Leu-bd"/>
</dbReference>
<evidence type="ECO:0000313" key="6">
    <source>
        <dbReference type="Proteomes" id="UP001284601"/>
    </source>
</evidence>
<dbReference type="Pfam" id="PF13458">
    <property type="entry name" value="Peripla_BP_6"/>
    <property type="match status" value="1"/>
</dbReference>
<evidence type="ECO:0000256" key="1">
    <source>
        <dbReference type="ARBA" id="ARBA00010062"/>
    </source>
</evidence>
<feature type="domain" description="Leucine-binding protein" evidence="4">
    <location>
        <begin position="34"/>
        <end position="364"/>
    </location>
</feature>
<dbReference type="SUPFAM" id="SSF53822">
    <property type="entry name" value="Periplasmic binding protein-like I"/>
    <property type="match status" value="1"/>
</dbReference>
<name>A0ABU4HSI5_9ACTN</name>
<dbReference type="PANTHER" id="PTHR30483:SF6">
    <property type="entry name" value="PERIPLASMIC BINDING PROTEIN OF ABC TRANSPORTER FOR NATURAL AMINO ACIDS"/>
    <property type="match status" value="1"/>
</dbReference>
<proteinExistence type="inferred from homology"/>
<evidence type="ECO:0000259" key="4">
    <source>
        <dbReference type="Pfam" id="PF13458"/>
    </source>
</evidence>
<protein>
    <submittedName>
        <fullName evidence="5">ABC transporter substrate-binding protein</fullName>
    </submittedName>
</protein>
<dbReference type="PROSITE" id="PS51257">
    <property type="entry name" value="PROKAR_LIPOPROTEIN"/>
    <property type="match status" value="1"/>
</dbReference>
<evidence type="ECO:0000256" key="3">
    <source>
        <dbReference type="SAM" id="SignalP"/>
    </source>
</evidence>
<dbReference type="EMBL" id="JAWSTH010000051">
    <property type="protein sequence ID" value="MDW5596275.1"/>
    <property type="molecule type" value="Genomic_DNA"/>
</dbReference>
<feature type="signal peptide" evidence="3">
    <location>
        <begin position="1"/>
        <end position="19"/>
    </location>
</feature>
<keyword evidence="2 3" id="KW-0732">Signal</keyword>
<evidence type="ECO:0000256" key="2">
    <source>
        <dbReference type="ARBA" id="ARBA00022729"/>
    </source>
</evidence>
<feature type="chain" id="PRO_5046590207" evidence="3">
    <location>
        <begin position="20"/>
        <end position="381"/>
    </location>
</feature>
<comment type="similarity">
    <text evidence="1">Belongs to the leucine-binding protein family.</text>
</comment>
<dbReference type="Gene3D" id="3.40.50.2300">
    <property type="match status" value="2"/>
</dbReference>
<dbReference type="Proteomes" id="UP001284601">
    <property type="component" value="Unassembled WGS sequence"/>
</dbReference>